<proteinExistence type="predicted"/>
<comment type="caution">
    <text evidence="1">The sequence shown here is derived from an EMBL/GenBank/DDBJ whole genome shotgun (WGS) entry which is preliminary data.</text>
</comment>
<name>A0ABS7TL08_9BACT</name>
<evidence type="ECO:0000313" key="2">
    <source>
        <dbReference type="Proteomes" id="UP001139031"/>
    </source>
</evidence>
<dbReference type="EMBL" id="JAIRAU010000002">
    <property type="protein sequence ID" value="MBZ5708908.1"/>
    <property type="molecule type" value="Genomic_DNA"/>
</dbReference>
<organism evidence="1 2">
    <name type="scientific">Nannocystis pusilla</name>
    <dbReference type="NCBI Taxonomy" id="889268"/>
    <lineage>
        <taxon>Bacteria</taxon>
        <taxon>Pseudomonadati</taxon>
        <taxon>Myxococcota</taxon>
        <taxon>Polyangia</taxon>
        <taxon>Nannocystales</taxon>
        <taxon>Nannocystaceae</taxon>
        <taxon>Nannocystis</taxon>
    </lineage>
</organism>
<keyword evidence="2" id="KW-1185">Reference proteome</keyword>
<dbReference type="Proteomes" id="UP001139031">
    <property type="component" value="Unassembled WGS sequence"/>
</dbReference>
<protein>
    <submittedName>
        <fullName evidence="1">Uncharacterized protein</fullName>
    </submittedName>
</protein>
<evidence type="ECO:0000313" key="1">
    <source>
        <dbReference type="EMBL" id="MBZ5708908.1"/>
    </source>
</evidence>
<sequence length="400" mass="43411">MCNITEAANCSGRVAWYFSRERVAMNRCSREDTTFAGARRSLVVALGLLAGCGDWRDGLSHWDGEYVDYYASSAIEVCGGTPAHVDGFAPFVAAELGLPAPELLAYSWLRDGGLDEGDFVGAHCGEGEIGCQEGRRAMGNSPLQLSQIVHAIAELHGVDAQPFLSIGLTRAYDWFGGTVVPSRWVYRLGEIVGSDELRDPLEELTRTEDALHFPTAGSFVMFLLSRHGPAPFLEWSRGVGSSRDLERLRDGFRAAYGVELDAEAKAYQAGPVCQADAFPIRAYDCVMPEIPWASGDRWSHTQSLDCASAEVIGGFDPEVAWPSLRSVTIEIPESRTYTMTVTGEGTVAAQLGACFGCPWDGRELTIEENGSHTVELAAGTYYLRMKGIAETPTTLTVTLE</sequence>
<reference evidence="1" key="1">
    <citation type="submission" date="2021-08" db="EMBL/GenBank/DDBJ databases">
        <authorList>
            <person name="Stevens D.C."/>
        </authorList>
    </citation>
    <scope>NUCLEOTIDE SEQUENCE</scope>
    <source>
        <strain evidence="1">DSM 53165</strain>
    </source>
</reference>
<gene>
    <name evidence="1" type="ORF">K7C98_06540</name>
</gene>
<accession>A0ABS7TL08</accession>
<dbReference type="RefSeq" id="WP_224190687.1">
    <property type="nucleotide sequence ID" value="NZ_JAIRAU010000002.1"/>
</dbReference>